<dbReference type="RefSeq" id="WP_027289735.1">
    <property type="nucleotide sequence ID" value="NZ_NRRE01000035.1"/>
</dbReference>
<dbReference type="CDD" id="cd02440">
    <property type="entry name" value="AdoMet_MTases"/>
    <property type="match status" value="1"/>
</dbReference>
<dbReference type="SUPFAM" id="SSF48452">
    <property type="entry name" value="TPR-like"/>
    <property type="match status" value="1"/>
</dbReference>
<dbReference type="Pfam" id="PF13649">
    <property type="entry name" value="Methyltransf_25"/>
    <property type="match status" value="1"/>
</dbReference>
<dbReference type="Proteomes" id="UP000778970">
    <property type="component" value="Unassembled WGS sequence"/>
</dbReference>
<feature type="domain" description="Methyltransferase" evidence="4">
    <location>
        <begin position="531"/>
        <end position="626"/>
    </location>
</feature>
<keyword evidence="1" id="KW-0677">Repeat</keyword>
<dbReference type="EMBL" id="NRRE01000035">
    <property type="protein sequence ID" value="MBK1699186.1"/>
    <property type="molecule type" value="Genomic_DNA"/>
</dbReference>
<dbReference type="SMART" id="SM00028">
    <property type="entry name" value="TPR"/>
    <property type="match status" value="7"/>
</dbReference>
<proteinExistence type="predicted"/>
<dbReference type="SUPFAM" id="SSF53335">
    <property type="entry name" value="S-adenosyl-L-methionine-dependent methyltransferases"/>
    <property type="match status" value="1"/>
</dbReference>
<comment type="caution">
    <text evidence="5">The sequence shown here is derived from an EMBL/GenBank/DDBJ whole genome shotgun (WGS) entry which is preliminary data.</text>
</comment>
<accession>A0A934QLQ7</accession>
<reference evidence="5" key="1">
    <citation type="submission" date="2017-08" db="EMBL/GenBank/DDBJ databases">
        <authorList>
            <person name="Imhoff J.F."/>
            <person name="Rahn T."/>
            <person name="Kuenzel S."/>
            <person name="Neulinger S.C."/>
        </authorList>
    </citation>
    <scope>NUCLEOTIDE SEQUENCE</scope>
    <source>
        <strain evidence="5">DSM 9154</strain>
    </source>
</reference>
<feature type="repeat" description="TPR" evidence="3">
    <location>
        <begin position="77"/>
        <end position="110"/>
    </location>
</feature>
<dbReference type="InterPro" id="IPR011990">
    <property type="entry name" value="TPR-like_helical_dom_sf"/>
</dbReference>
<sequence length="774" mass="85951">MATTQFNQSDDPFARARDLLRRGQLRSAESVCRQALRRTPDQPSGLMMLGVIAQQRGAPQRSLTYLRRAASKAPTNAEIQFNLGVAHQHLSEWHEAAECYRRTLALQPRHPGALNNLAMAYWATGEIDAAIQTFEQLLALKGEDPATLTNLGMALRSAGRAEAAVACHQRAIAAQPSLAQAHNNLGNALLDLHHPQQAMDAFRAALAHRPDYADAWSNLGTAQAACGHHQDAVAAQCAALERARDNDRFWQRFAATLEPCTYDTASPEIEQWIVQLLDRRYCDPVRLTRPILSLLETHAAFRELLSLTDPSHDPARVSFNELAARLGRIALFDRFAWLTPICSPQVEDALARFRQMLVSQARAEEQLSAPALACAAAVAAQSFLSEYLDVVEAPDNGHVQAAAAQCTADLAAGRQPTPEIVAAVAAYQPLHQLENGERLNRFDWPEPIARLIELQLNEPAREANLRASLPTLTPITDETSCAVQAQYESHPYPRWRKLDVPTVPLSLDRYLRENVGTGPVHALPAQTGARVLVAGCGTGRHAIRTAFRFTGCEVLAIDLSRSSLGYARRQSEALGLANVSYAQADLLELEQMDETFDVIESVGVLHHLADPTAGLGQLVKRLRPGGLLKLGLYSRAGRADINWARAWTEQNAIQGDARGIQRLRAWVRERAEAGDPHARSLLRRSDFFATSLVRDMLLHVCEHQFDFMQIQRMLAECDLAFLGLEPANMASYRRFRTRYPEPDKLTDLAAWAAFEREHPEMFRGMYQFWCQKPG</sequence>
<dbReference type="Gene3D" id="1.25.40.10">
    <property type="entry name" value="Tetratricopeptide repeat domain"/>
    <property type="match status" value="3"/>
</dbReference>
<evidence type="ECO:0000256" key="1">
    <source>
        <dbReference type="ARBA" id="ARBA00022737"/>
    </source>
</evidence>
<feature type="repeat" description="TPR" evidence="3">
    <location>
        <begin position="111"/>
        <end position="144"/>
    </location>
</feature>
<evidence type="ECO:0000313" key="6">
    <source>
        <dbReference type="Proteomes" id="UP000778970"/>
    </source>
</evidence>
<evidence type="ECO:0000313" key="5">
    <source>
        <dbReference type="EMBL" id="MBK1699186.1"/>
    </source>
</evidence>
<dbReference type="Pfam" id="PF13414">
    <property type="entry name" value="TPR_11"/>
    <property type="match status" value="1"/>
</dbReference>
<dbReference type="GO" id="GO:0009279">
    <property type="term" value="C:cell outer membrane"/>
    <property type="evidence" value="ECO:0007669"/>
    <property type="project" value="TreeGrafter"/>
</dbReference>
<organism evidence="5 6">
    <name type="scientific">Rhodovibrio salinarum</name>
    <dbReference type="NCBI Taxonomy" id="1087"/>
    <lineage>
        <taxon>Bacteria</taxon>
        <taxon>Pseudomonadati</taxon>
        <taxon>Pseudomonadota</taxon>
        <taxon>Alphaproteobacteria</taxon>
        <taxon>Rhodospirillales</taxon>
        <taxon>Rhodovibrionaceae</taxon>
        <taxon>Rhodovibrio</taxon>
    </lineage>
</organism>
<dbReference type="AlphaFoldDB" id="A0A934QLQ7"/>
<dbReference type="Pfam" id="PF13424">
    <property type="entry name" value="TPR_12"/>
    <property type="match status" value="1"/>
</dbReference>
<protein>
    <recommendedName>
        <fullName evidence="4">Methyltransferase domain-containing protein</fullName>
    </recommendedName>
</protein>
<evidence type="ECO:0000259" key="4">
    <source>
        <dbReference type="Pfam" id="PF13649"/>
    </source>
</evidence>
<dbReference type="PANTHER" id="PTHR44858:SF1">
    <property type="entry name" value="UDP-N-ACETYLGLUCOSAMINE--PEPTIDE N-ACETYLGLUCOSAMINYLTRANSFERASE SPINDLY-RELATED"/>
    <property type="match status" value="1"/>
</dbReference>
<dbReference type="InterPro" id="IPR019734">
    <property type="entry name" value="TPR_rpt"/>
</dbReference>
<keyword evidence="6" id="KW-1185">Reference proteome</keyword>
<feature type="repeat" description="TPR" evidence="3">
    <location>
        <begin position="179"/>
        <end position="212"/>
    </location>
</feature>
<dbReference type="PROSITE" id="PS50005">
    <property type="entry name" value="TPR"/>
    <property type="match status" value="4"/>
</dbReference>
<gene>
    <name evidence="5" type="ORF">CKO21_18225</name>
</gene>
<dbReference type="InterPro" id="IPR050498">
    <property type="entry name" value="Ycf3"/>
</dbReference>
<keyword evidence="2 3" id="KW-0802">TPR repeat</keyword>
<dbReference type="GO" id="GO:0046813">
    <property type="term" value="P:receptor-mediated virion attachment to host cell"/>
    <property type="evidence" value="ECO:0007669"/>
    <property type="project" value="TreeGrafter"/>
</dbReference>
<dbReference type="PANTHER" id="PTHR44858">
    <property type="entry name" value="TETRATRICOPEPTIDE REPEAT PROTEIN 6"/>
    <property type="match status" value="1"/>
</dbReference>
<name>A0A934QLQ7_9PROT</name>
<evidence type="ECO:0000256" key="3">
    <source>
        <dbReference type="PROSITE-ProRule" id="PRU00339"/>
    </source>
</evidence>
<dbReference type="InterPro" id="IPR029063">
    <property type="entry name" value="SAM-dependent_MTases_sf"/>
</dbReference>
<evidence type="ECO:0000256" key="2">
    <source>
        <dbReference type="ARBA" id="ARBA00022803"/>
    </source>
</evidence>
<feature type="repeat" description="TPR" evidence="3">
    <location>
        <begin position="145"/>
        <end position="178"/>
    </location>
</feature>
<reference evidence="5" key="2">
    <citation type="journal article" date="2020" name="Microorganisms">
        <title>Osmotic Adaptation and Compatible Solute Biosynthesis of Phototrophic Bacteria as Revealed from Genome Analyses.</title>
        <authorList>
            <person name="Imhoff J.F."/>
            <person name="Rahn T."/>
            <person name="Kunzel S."/>
            <person name="Keller A."/>
            <person name="Neulinger S.C."/>
        </authorList>
    </citation>
    <scope>NUCLEOTIDE SEQUENCE</scope>
    <source>
        <strain evidence="5">DSM 9154</strain>
    </source>
</reference>
<dbReference type="InterPro" id="IPR041698">
    <property type="entry name" value="Methyltransf_25"/>
</dbReference>
<dbReference type="Gene3D" id="3.40.50.150">
    <property type="entry name" value="Vaccinia Virus protein VP39"/>
    <property type="match status" value="1"/>
</dbReference>